<protein>
    <recommendedName>
        <fullName evidence="2">Retrotransposon gag domain-containing protein</fullName>
    </recommendedName>
</protein>
<comment type="caution">
    <text evidence="3">The sequence shown here is derived from an EMBL/GenBank/DDBJ whole genome shotgun (WGS) entry which is preliminary data.</text>
</comment>
<dbReference type="Proteomes" id="UP000796880">
    <property type="component" value="Unassembled WGS sequence"/>
</dbReference>
<dbReference type="Pfam" id="PF03732">
    <property type="entry name" value="Retrotrans_gag"/>
    <property type="match status" value="1"/>
</dbReference>
<feature type="compositionally biased region" description="Low complexity" evidence="1">
    <location>
        <begin position="192"/>
        <end position="206"/>
    </location>
</feature>
<dbReference type="InterPro" id="IPR005162">
    <property type="entry name" value="Retrotrans_gag_dom"/>
</dbReference>
<evidence type="ECO:0000259" key="2">
    <source>
        <dbReference type="Pfam" id="PF03732"/>
    </source>
</evidence>
<gene>
    <name evidence="3" type="ORF">FNV43_RR02374</name>
</gene>
<feature type="region of interest" description="Disordered" evidence="1">
    <location>
        <begin position="192"/>
        <end position="217"/>
    </location>
</feature>
<dbReference type="OrthoDB" id="1936908at2759"/>
<name>A0A8K0MSX5_9ROSA</name>
<dbReference type="AlphaFoldDB" id="A0A8K0MSX5"/>
<organism evidence="3 4">
    <name type="scientific">Rhamnella rubrinervis</name>
    <dbReference type="NCBI Taxonomy" id="2594499"/>
    <lineage>
        <taxon>Eukaryota</taxon>
        <taxon>Viridiplantae</taxon>
        <taxon>Streptophyta</taxon>
        <taxon>Embryophyta</taxon>
        <taxon>Tracheophyta</taxon>
        <taxon>Spermatophyta</taxon>
        <taxon>Magnoliopsida</taxon>
        <taxon>eudicotyledons</taxon>
        <taxon>Gunneridae</taxon>
        <taxon>Pentapetalae</taxon>
        <taxon>rosids</taxon>
        <taxon>fabids</taxon>
        <taxon>Rosales</taxon>
        <taxon>Rhamnaceae</taxon>
        <taxon>rhamnoid group</taxon>
        <taxon>Rhamneae</taxon>
        <taxon>Rhamnella</taxon>
    </lineage>
</organism>
<reference evidence="3" key="1">
    <citation type="submission" date="2020-03" db="EMBL/GenBank/DDBJ databases">
        <title>A high-quality chromosome-level genome assembly of a woody plant with both climbing and erect habits, Rhamnella rubrinervis.</title>
        <authorList>
            <person name="Lu Z."/>
            <person name="Yang Y."/>
            <person name="Zhu X."/>
            <person name="Sun Y."/>
        </authorList>
    </citation>
    <scope>NUCLEOTIDE SEQUENCE</scope>
    <source>
        <strain evidence="3">BYM</strain>
        <tissue evidence="3">Leaf</tissue>
    </source>
</reference>
<evidence type="ECO:0000313" key="4">
    <source>
        <dbReference type="Proteomes" id="UP000796880"/>
    </source>
</evidence>
<feature type="domain" description="Retrotransposon gag" evidence="2">
    <location>
        <begin position="103"/>
        <end position="162"/>
    </location>
</feature>
<keyword evidence="4" id="KW-1185">Reference proteome</keyword>
<dbReference type="EMBL" id="VOIH02000001">
    <property type="protein sequence ID" value="KAF3457716.1"/>
    <property type="molecule type" value="Genomic_DNA"/>
</dbReference>
<evidence type="ECO:0000313" key="3">
    <source>
        <dbReference type="EMBL" id="KAF3457716.1"/>
    </source>
</evidence>
<sequence length="217" mass="25141">MGQMFSRLSDWVQGRRDPPVEELVTIRFIPLPDEGHCYVLFEDYDQRDADHRHDITMWYLDQFDEDPDEQMARWAQLDVQGFGGPLDAEEDLEEMPRFLKNVHFEPESSSGDSTSHLVEAIERLGNLSLVEYERKFDKLSQYAPHLVDTKERKARRFKNGLRSELYNAVAIFQFSTYSEILQRVQLIAKDPAPVASGPAGSSSTPAKKQWKRSFLQK</sequence>
<evidence type="ECO:0000256" key="1">
    <source>
        <dbReference type="SAM" id="MobiDB-lite"/>
    </source>
</evidence>
<proteinExistence type="predicted"/>
<accession>A0A8K0MSX5</accession>